<dbReference type="Gene3D" id="3.30.428.10">
    <property type="entry name" value="HIT-like"/>
    <property type="match status" value="1"/>
</dbReference>
<dbReference type="STRING" id="1121321.SAMN04488530_10644"/>
<dbReference type="PANTHER" id="PTHR23089">
    <property type="entry name" value="HISTIDINE TRIAD HIT PROTEIN"/>
    <property type="match status" value="1"/>
</dbReference>
<accession>A0A1M5M5M9</accession>
<protein>
    <submittedName>
        <fullName evidence="5">Histidine triad (HIT) family protein</fullName>
    </submittedName>
</protein>
<organism evidence="5 6">
    <name type="scientific">Asaccharospora irregularis DSM 2635</name>
    <dbReference type="NCBI Taxonomy" id="1121321"/>
    <lineage>
        <taxon>Bacteria</taxon>
        <taxon>Bacillati</taxon>
        <taxon>Bacillota</taxon>
        <taxon>Clostridia</taxon>
        <taxon>Peptostreptococcales</taxon>
        <taxon>Peptostreptococcaceae</taxon>
        <taxon>Asaccharospora</taxon>
    </lineage>
</organism>
<name>A0A1M5M5M9_9FIRM</name>
<reference evidence="6" key="1">
    <citation type="submission" date="2016-11" db="EMBL/GenBank/DDBJ databases">
        <authorList>
            <person name="Varghese N."/>
            <person name="Submissions S."/>
        </authorList>
    </citation>
    <scope>NUCLEOTIDE SEQUENCE [LARGE SCALE GENOMIC DNA]</scope>
    <source>
        <strain evidence="6">DSM 2635</strain>
    </source>
</reference>
<evidence type="ECO:0000256" key="3">
    <source>
        <dbReference type="PROSITE-ProRule" id="PRU00464"/>
    </source>
</evidence>
<dbReference type="GO" id="GO:0003824">
    <property type="term" value="F:catalytic activity"/>
    <property type="evidence" value="ECO:0007669"/>
    <property type="project" value="InterPro"/>
</dbReference>
<feature type="domain" description="HIT" evidence="4">
    <location>
        <begin position="4"/>
        <end position="115"/>
    </location>
</feature>
<dbReference type="AlphaFoldDB" id="A0A1M5M5M9"/>
<dbReference type="CDD" id="cd01276">
    <property type="entry name" value="PKCI_related"/>
    <property type="match status" value="1"/>
</dbReference>
<dbReference type="Pfam" id="PF11969">
    <property type="entry name" value="DcpS_C"/>
    <property type="match status" value="1"/>
</dbReference>
<evidence type="ECO:0000256" key="2">
    <source>
        <dbReference type="PIRSR" id="PIRSR601310-3"/>
    </source>
</evidence>
<dbReference type="PROSITE" id="PS51084">
    <property type="entry name" value="HIT_2"/>
    <property type="match status" value="1"/>
</dbReference>
<dbReference type="SUPFAM" id="SSF54197">
    <property type="entry name" value="HIT-like"/>
    <property type="match status" value="1"/>
</dbReference>
<dbReference type="Proteomes" id="UP000243255">
    <property type="component" value="Unassembled WGS sequence"/>
</dbReference>
<dbReference type="OrthoDB" id="9784774at2"/>
<proteinExistence type="predicted"/>
<feature type="short sequence motif" description="Histidine triad motif" evidence="2 3">
    <location>
        <begin position="97"/>
        <end position="101"/>
    </location>
</feature>
<sequence>MNCIFCKIINGEIPSNKVYEDDKVLAFNDINPVAPYHILVIPKKHYDSIIDVPEEDMEIIGYMHNVINKIAKEQGFDKAGFRIINNCGEDGGQEVKHIHYHVLAGKKLPLYEAQQIYEAQQK</sequence>
<dbReference type="InterPro" id="IPR011146">
    <property type="entry name" value="HIT-like"/>
</dbReference>
<dbReference type="EMBL" id="FQWX01000006">
    <property type="protein sequence ID" value="SHG72597.1"/>
    <property type="molecule type" value="Genomic_DNA"/>
</dbReference>
<feature type="active site" description="Tele-AMP-histidine intermediate" evidence="1">
    <location>
        <position position="99"/>
    </location>
</feature>
<dbReference type="InterPro" id="IPR001310">
    <property type="entry name" value="Histidine_triad_HIT"/>
</dbReference>
<dbReference type="PRINTS" id="PR00332">
    <property type="entry name" value="HISTRIAD"/>
</dbReference>
<evidence type="ECO:0000259" key="4">
    <source>
        <dbReference type="PROSITE" id="PS51084"/>
    </source>
</evidence>
<evidence type="ECO:0000256" key="1">
    <source>
        <dbReference type="PIRSR" id="PIRSR601310-1"/>
    </source>
</evidence>
<dbReference type="InterPro" id="IPR036265">
    <property type="entry name" value="HIT-like_sf"/>
</dbReference>
<keyword evidence="6" id="KW-1185">Reference proteome</keyword>
<evidence type="ECO:0000313" key="6">
    <source>
        <dbReference type="Proteomes" id="UP000243255"/>
    </source>
</evidence>
<evidence type="ECO:0000313" key="5">
    <source>
        <dbReference type="EMBL" id="SHG72597.1"/>
    </source>
</evidence>
<gene>
    <name evidence="5" type="ORF">SAMN04488530_10644</name>
</gene>
<dbReference type="RefSeq" id="WP_073124597.1">
    <property type="nucleotide sequence ID" value="NZ_BAABCH010000022.1"/>
</dbReference>